<dbReference type="EMBL" id="OW240915">
    <property type="protein sequence ID" value="CAH2285360.1"/>
    <property type="molecule type" value="Genomic_DNA"/>
</dbReference>
<evidence type="ECO:0000313" key="2">
    <source>
        <dbReference type="EMBL" id="CAH2285360.1"/>
    </source>
</evidence>
<dbReference type="AlphaFoldDB" id="A0AAD1S311"/>
<reference evidence="2" key="1">
    <citation type="submission" date="2022-03" db="EMBL/GenBank/DDBJ databases">
        <authorList>
            <person name="Alioto T."/>
            <person name="Alioto T."/>
            <person name="Gomez Garrido J."/>
        </authorList>
    </citation>
    <scope>NUCLEOTIDE SEQUENCE</scope>
</reference>
<protein>
    <submittedName>
        <fullName evidence="2">Uncharacterized protein</fullName>
    </submittedName>
</protein>
<feature type="region of interest" description="Disordered" evidence="1">
    <location>
        <begin position="1"/>
        <end position="52"/>
    </location>
</feature>
<feature type="compositionally biased region" description="Basic and acidic residues" evidence="1">
    <location>
        <begin position="25"/>
        <end position="37"/>
    </location>
</feature>
<name>A0AAD1S311_PELCU</name>
<dbReference type="Proteomes" id="UP001295444">
    <property type="component" value="Chromosome 04"/>
</dbReference>
<sequence>MGQTETQSMPHVKHSTLSRHSPAPDGKHHRDRADHPTKQAFTTTSREPDTQPETCLCCSRYQGLSGPAPGAQKGSDEHKQKTAARQACPAIADPPHHTFDQMNCSLHIN</sequence>
<gene>
    <name evidence="2" type="ORF">PECUL_23A019208</name>
</gene>
<feature type="region of interest" description="Disordered" evidence="1">
    <location>
        <begin position="65"/>
        <end position="95"/>
    </location>
</feature>
<evidence type="ECO:0000313" key="3">
    <source>
        <dbReference type="Proteomes" id="UP001295444"/>
    </source>
</evidence>
<accession>A0AAD1S311</accession>
<proteinExistence type="predicted"/>
<evidence type="ECO:0000256" key="1">
    <source>
        <dbReference type="SAM" id="MobiDB-lite"/>
    </source>
</evidence>
<keyword evidence="3" id="KW-1185">Reference proteome</keyword>
<organism evidence="2 3">
    <name type="scientific">Pelobates cultripes</name>
    <name type="common">Western spadefoot toad</name>
    <dbReference type="NCBI Taxonomy" id="61616"/>
    <lineage>
        <taxon>Eukaryota</taxon>
        <taxon>Metazoa</taxon>
        <taxon>Chordata</taxon>
        <taxon>Craniata</taxon>
        <taxon>Vertebrata</taxon>
        <taxon>Euteleostomi</taxon>
        <taxon>Amphibia</taxon>
        <taxon>Batrachia</taxon>
        <taxon>Anura</taxon>
        <taxon>Pelobatoidea</taxon>
        <taxon>Pelobatidae</taxon>
        <taxon>Pelobates</taxon>
    </lineage>
</organism>